<comment type="caution">
    <text evidence="2">The sequence shown here is derived from an EMBL/GenBank/DDBJ whole genome shotgun (WGS) entry which is preliminary data.</text>
</comment>
<reference evidence="2 3" key="1">
    <citation type="submission" date="2024-06" db="EMBL/GenBank/DDBJ databases">
        <authorList>
            <person name="Kim D.-U."/>
        </authorList>
    </citation>
    <scope>NUCLEOTIDE SEQUENCE [LARGE SCALE GENOMIC DNA]</scope>
    <source>
        <strain evidence="2 3">KACC15460</strain>
    </source>
</reference>
<dbReference type="SUPFAM" id="SSF54909">
    <property type="entry name" value="Dimeric alpha+beta barrel"/>
    <property type="match status" value="1"/>
</dbReference>
<accession>A0ABV2DBV7</accession>
<keyword evidence="2" id="KW-0503">Monooxygenase</keyword>
<dbReference type="Proteomes" id="UP001548832">
    <property type="component" value="Unassembled WGS sequence"/>
</dbReference>
<dbReference type="EMBL" id="JBEWSZ010000001">
    <property type="protein sequence ID" value="MET2827474.1"/>
    <property type="molecule type" value="Genomic_DNA"/>
</dbReference>
<proteinExistence type="predicted"/>
<evidence type="ECO:0000259" key="1">
    <source>
        <dbReference type="Pfam" id="PF03992"/>
    </source>
</evidence>
<dbReference type="InterPro" id="IPR011008">
    <property type="entry name" value="Dimeric_a/b-barrel"/>
</dbReference>
<feature type="domain" description="ABM" evidence="1">
    <location>
        <begin position="11"/>
        <end position="72"/>
    </location>
</feature>
<organism evidence="2 3">
    <name type="scientific">Mesorhizobium shangrilense</name>
    <dbReference type="NCBI Taxonomy" id="460060"/>
    <lineage>
        <taxon>Bacteria</taxon>
        <taxon>Pseudomonadati</taxon>
        <taxon>Pseudomonadota</taxon>
        <taxon>Alphaproteobacteria</taxon>
        <taxon>Hyphomicrobiales</taxon>
        <taxon>Phyllobacteriaceae</taxon>
        <taxon>Mesorhizobium</taxon>
    </lineage>
</organism>
<dbReference type="GO" id="GO:0004497">
    <property type="term" value="F:monooxygenase activity"/>
    <property type="evidence" value="ECO:0007669"/>
    <property type="project" value="UniProtKB-KW"/>
</dbReference>
<dbReference type="RefSeq" id="WP_354459497.1">
    <property type="nucleotide sequence ID" value="NZ_JBEWSZ010000001.1"/>
</dbReference>
<keyword evidence="3" id="KW-1185">Reference proteome</keyword>
<dbReference type="InterPro" id="IPR007138">
    <property type="entry name" value="ABM_dom"/>
</dbReference>
<protein>
    <submittedName>
        <fullName evidence="2">Antibiotic biosynthesis monooxygenase family protein</fullName>
    </submittedName>
</protein>
<evidence type="ECO:0000313" key="2">
    <source>
        <dbReference type="EMBL" id="MET2827474.1"/>
    </source>
</evidence>
<evidence type="ECO:0000313" key="3">
    <source>
        <dbReference type="Proteomes" id="UP001548832"/>
    </source>
</evidence>
<dbReference type="Pfam" id="PF03992">
    <property type="entry name" value="ABM"/>
    <property type="match status" value="1"/>
</dbReference>
<sequence length="104" mass="11312">MPIIRANTGVITQINVFTVPEGGQQALIGLLREAAASCRAVPGWMSASLHRGLDGSRVVNYAQARDEAAMRRVFKHLQENGFLERNKALGQAHPGLYEVAITVE</sequence>
<dbReference type="Gene3D" id="3.30.70.100">
    <property type="match status" value="1"/>
</dbReference>
<gene>
    <name evidence="2" type="ORF">ABVQ20_10865</name>
</gene>
<name>A0ABV2DBV7_9HYPH</name>
<keyword evidence="2" id="KW-0560">Oxidoreductase</keyword>